<proteinExistence type="predicted"/>
<dbReference type="STRING" id="90262.A0A1X2I8V1"/>
<gene>
    <name evidence="1" type="ORF">BCR42DRAFT_421413</name>
</gene>
<dbReference type="EMBL" id="MCGE01000021">
    <property type="protein sequence ID" value="ORZ11608.1"/>
    <property type="molecule type" value="Genomic_DNA"/>
</dbReference>
<sequence length="447" mass="52022">MDKLVQLDNEFFDSIDVPKDQVLRQLLSKYSHCVMADHPSSYNFGFVPRAEAIVEALYDASQTDSPTNHHSYEDATTGKIQTQADRYASFEDLFDGMELKIDWKSCIVWHGKRDDFGPILSWKDFLSKRNEDIAYVMAHLADLIIDWSSRAWVISEYHIAMKKNNLKYWFTEFRRRHVKGLPFFKFDFRASISSYETEPGGVRGYVIGSMLMGLTTESFLEDILNSKASKNEDRFYAILPHSKYDDKINQVADWKINTMTSVKLKLFEIMNAEDKLKLLFSVGQSINVMSQLIPTFATPTVHVSDAFLFSGEVDLPNLFNKSAISIHHRAHESQLYHCLQLTPKGYRVQSKPYNEELLQYANTRKEILCSHLQLDEDSLEIDFVKLSFFDRPPSYYQSGYGYLDVDIYLTGSFLKNKWILDSRDMPKRLDKWDYYDNNNTATVFDIY</sequence>
<name>A0A1X2I8V1_9FUNG</name>
<protein>
    <submittedName>
        <fullName evidence="1">Uncharacterized protein</fullName>
    </submittedName>
</protein>
<dbReference type="Proteomes" id="UP000193560">
    <property type="component" value="Unassembled WGS sequence"/>
</dbReference>
<comment type="caution">
    <text evidence="1">The sequence shown here is derived from an EMBL/GenBank/DDBJ whole genome shotgun (WGS) entry which is preliminary data.</text>
</comment>
<keyword evidence="2" id="KW-1185">Reference proteome</keyword>
<evidence type="ECO:0000313" key="1">
    <source>
        <dbReference type="EMBL" id="ORZ11608.1"/>
    </source>
</evidence>
<accession>A0A1X2I8V1</accession>
<organism evidence="1 2">
    <name type="scientific">Absidia repens</name>
    <dbReference type="NCBI Taxonomy" id="90262"/>
    <lineage>
        <taxon>Eukaryota</taxon>
        <taxon>Fungi</taxon>
        <taxon>Fungi incertae sedis</taxon>
        <taxon>Mucoromycota</taxon>
        <taxon>Mucoromycotina</taxon>
        <taxon>Mucoromycetes</taxon>
        <taxon>Mucorales</taxon>
        <taxon>Cunninghamellaceae</taxon>
        <taxon>Absidia</taxon>
    </lineage>
</organism>
<dbReference type="OrthoDB" id="2301985at2759"/>
<dbReference type="AlphaFoldDB" id="A0A1X2I8V1"/>
<evidence type="ECO:0000313" key="2">
    <source>
        <dbReference type="Proteomes" id="UP000193560"/>
    </source>
</evidence>
<reference evidence="1 2" key="1">
    <citation type="submission" date="2016-07" db="EMBL/GenBank/DDBJ databases">
        <title>Pervasive Adenine N6-methylation of Active Genes in Fungi.</title>
        <authorList>
            <consortium name="DOE Joint Genome Institute"/>
            <person name="Mondo S.J."/>
            <person name="Dannebaum R.O."/>
            <person name="Kuo R.C."/>
            <person name="Labutti K."/>
            <person name="Haridas S."/>
            <person name="Kuo A."/>
            <person name="Salamov A."/>
            <person name="Ahrendt S.R."/>
            <person name="Lipzen A."/>
            <person name="Sullivan W."/>
            <person name="Andreopoulos W.B."/>
            <person name="Clum A."/>
            <person name="Lindquist E."/>
            <person name="Daum C."/>
            <person name="Ramamoorthy G.K."/>
            <person name="Gryganskyi A."/>
            <person name="Culley D."/>
            <person name="Magnuson J.K."/>
            <person name="James T.Y."/>
            <person name="O'Malley M.A."/>
            <person name="Stajich J.E."/>
            <person name="Spatafora J.W."/>
            <person name="Visel A."/>
            <person name="Grigoriev I.V."/>
        </authorList>
    </citation>
    <scope>NUCLEOTIDE SEQUENCE [LARGE SCALE GENOMIC DNA]</scope>
    <source>
        <strain evidence="1 2">NRRL 1336</strain>
    </source>
</reference>